<comment type="caution">
    <text evidence="2">The sequence shown here is derived from an EMBL/GenBank/DDBJ whole genome shotgun (WGS) entry which is preliminary data.</text>
</comment>
<feature type="compositionally biased region" description="Basic and acidic residues" evidence="1">
    <location>
        <begin position="53"/>
        <end position="70"/>
    </location>
</feature>
<reference evidence="2" key="1">
    <citation type="submission" date="2022-11" db="EMBL/GenBank/DDBJ databases">
        <authorList>
            <person name="Kikuchi T."/>
        </authorList>
    </citation>
    <scope>NUCLEOTIDE SEQUENCE</scope>
    <source>
        <strain evidence="2">PS1010</strain>
    </source>
</reference>
<evidence type="ECO:0000256" key="1">
    <source>
        <dbReference type="SAM" id="MobiDB-lite"/>
    </source>
</evidence>
<proteinExistence type="predicted"/>
<feature type="compositionally biased region" description="Acidic residues" evidence="1">
    <location>
        <begin position="259"/>
        <end position="270"/>
    </location>
</feature>
<sequence length="280" mass="32506">MNDIEMFSSSSSSEYDDSEDEYKIEKKSTLRKRRVSDSDEGEGTSKRKKLRRNVREKESRKSAEKIEDKNGQSQDFFPRNHDADEETRMVLNAYLSKKKSKKSKKPTSGSSSKSDDESNLFADKLAGSRSIQEFAPNRKTIYQSYHPNMIDQNGNNKTPSFMIWKQPFKSLVHQKNVSDVNETVKNIVQKKIKQRLEIRKNNLLADFMAKYKARVPCENPINQVSDARAISNEDKEAIEEPEEIVENEGEYEIDDYEQDLQAEDDEDEEAGSYCTDNFYW</sequence>
<accession>A0A9P1IMR4</accession>
<organism evidence="2 3">
    <name type="scientific">Caenorhabditis angaria</name>
    <dbReference type="NCBI Taxonomy" id="860376"/>
    <lineage>
        <taxon>Eukaryota</taxon>
        <taxon>Metazoa</taxon>
        <taxon>Ecdysozoa</taxon>
        <taxon>Nematoda</taxon>
        <taxon>Chromadorea</taxon>
        <taxon>Rhabditida</taxon>
        <taxon>Rhabditina</taxon>
        <taxon>Rhabditomorpha</taxon>
        <taxon>Rhabditoidea</taxon>
        <taxon>Rhabditidae</taxon>
        <taxon>Peloderinae</taxon>
        <taxon>Caenorhabditis</taxon>
    </lineage>
</organism>
<dbReference type="EMBL" id="CANHGI010000003">
    <property type="protein sequence ID" value="CAI5446097.1"/>
    <property type="molecule type" value="Genomic_DNA"/>
</dbReference>
<evidence type="ECO:0000313" key="3">
    <source>
        <dbReference type="Proteomes" id="UP001152747"/>
    </source>
</evidence>
<dbReference type="Proteomes" id="UP001152747">
    <property type="component" value="Unassembled WGS sequence"/>
</dbReference>
<feature type="region of interest" description="Disordered" evidence="1">
    <location>
        <begin position="259"/>
        <end position="280"/>
    </location>
</feature>
<feature type="region of interest" description="Disordered" evidence="1">
    <location>
        <begin position="1"/>
        <end position="119"/>
    </location>
</feature>
<dbReference type="AlphaFoldDB" id="A0A9P1IMR4"/>
<feature type="compositionally biased region" description="Basic residues" evidence="1">
    <location>
        <begin position="96"/>
        <end position="105"/>
    </location>
</feature>
<protein>
    <submittedName>
        <fullName evidence="2">Uncharacterized protein</fullName>
    </submittedName>
</protein>
<keyword evidence="3" id="KW-1185">Reference proteome</keyword>
<name>A0A9P1IMR4_9PELO</name>
<evidence type="ECO:0000313" key="2">
    <source>
        <dbReference type="EMBL" id="CAI5446097.1"/>
    </source>
</evidence>
<feature type="compositionally biased region" description="Basic and acidic residues" evidence="1">
    <location>
        <begin position="78"/>
        <end position="88"/>
    </location>
</feature>
<gene>
    <name evidence="2" type="ORF">CAMP_LOCUS8734</name>
</gene>